<evidence type="ECO:0000256" key="14">
    <source>
        <dbReference type="SAM" id="Phobius"/>
    </source>
</evidence>
<evidence type="ECO:0000256" key="11">
    <source>
        <dbReference type="ARBA" id="ARBA00023180"/>
    </source>
</evidence>
<feature type="transmembrane region" description="Helical" evidence="14">
    <location>
        <begin position="1249"/>
        <end position="1273"/>
    </location>
</feature>
<dbReference type="PANTHER" id="PTHR34590:SF5">
    <property type="entry name" value="OS04G0586500 PROTEIN"/>
    <property type="match status" value="1"/>
</dbReference>
<dbReference type="Gene3D" id="2.60.120.430">
    <property type="entry name" value="Galactose-binding lectin"/>
    <property type="match status" value="4"/>
</dbReference>
<keyword evidence="3" id="KW-0808">Transferase</keyword>
<gene>
    <name evidence="16" type="ORF">HID58_014944</name>
</gene>
<evidence type="ECO:0000256" key="4">
    <source>
        <dbReference type="ARBA" id="ARBA00022692"/>
    </source>
</evidence>
<organism evidence="16 17">
    <name type="scientific">Brassica napus</name>
    <name type="common">Rape</name>
    <dbReference type="NCBI Taxonomy" id="3708"/>
    <lineage>
        <taxon>Eukaryota</taxon>
        <taxon>Viridiplantae</taxon>
        <taxon>Streptophyta</taxon>
        <taxon>Embryophyta</taxon>
        <taxon>Tracheophyta</taxon>
        <taxon>Spermatophyta</taxon>
        <taxon>Magnoliopsida</taxon>
        <taxon>eudicotyledons</taxon>
        <taxon>Gunneridae</taxon>
        <taxon>Pentapetalae</taxon>
        <taxon>rosids</taxon>
        <taxon>malvids</taxon>
        <taxon>Brassicales</taxon>
        <taxon>Brassicaceae</taxon>
        <taxon>Brassiceae</taxon>
        <taxon>Brassica</taxon>
    </lineage>
</organism>
<keyword evidence="9 14" id="KW-1133">Transmembrane helix</keyword>
<keyword evidence="6 12" id="KW-0547">Nucleotide-binding</keyword>
<dbReference type="InterPro" id="IPR011009">
    <property type="entry name" value="Kinase-like_dom_sf"/>
</dbReference>
<feature type="compositionally biased region" description="Polar residues" evidence="13">
    <location>
        <begin position="1226"/>
        <end position="1235"/>
    </location>
</feature>
<evidence type="ECO:0000256" key="12">
    <source>
        <dbReference type="PROSITE-ProRule" id="PRU10141"/>
    </source>
</evidence>
<evidence type="ECO:0000313" key="16">
    <source>
        <dbReference type="EMBL" id="KAH0929217.1"/>
    </source>
</evidence>
<sequence length="1638" mass="182639">MDISGRNWMAEQPNFLPSNAANASFVSHASFQGSGVSKVPYMTARIFRHDFTYRFPVSPGWKFLRLYFYPTRYSSDLDAAVNSYFSVIVNGFTLLKNFSADLTAKASNGAFIFKEFIVPVSSGHTMLNLTFTPSLNMLAFVNGVEIVSMPDRFYSKGGFDDKIAQVGNSIDFEINNSTAFETVHRLNIGGRLIDGISDTGMFRQWLAEKFQLNEKSGIVPIVPGVKINYTENTPAYVAPEDVYTTYRTMGNAEHPRLNQNFNLTWLFPVDACFNYLVRLHFCETLSDVNGPGQRVFTIFIGNKIAKRDMDVIQLSGGSRIPVFLDFSVFVGFESGPRPDLRLDLHPYTVSEPKYYDAILNGVEILKLSVSDGNLAGPNPNPNSTSAMFIVVVIVMKRRKKKKKVNVDTKSKPTDSWTTLPLVTGSSHTRSTTSLPSDLCRRFSILEIKSATNNFEKKLIVGVGGFGPVYKGRIDGGATLVAVKRLDISSNQGVNEFEAELKMLSMLRHIHLVSLVGYCDDENEMVLVYEYMPHGTLRDHLYKRNKVFDPPLSWKRRLEICIGAARGLQYLHTGAKDMIIHRDIKTTNILLDENYVAKVSDFGLSKVGLTSSSQTHVSTVVKGSFGYLDPEYYRRQVLTEKSDVYSFGVVLFEVLCCRPVKLENVPREEADLIRWVKSNYKKRTVDQIVDADLTAEITPLSLEKFCEIAVRCVQDRGIERPSMNDVVWALEFALQLHEAAKNKNGVDSLDLPRRDEVGTTTDGENDLFSRTTGRMSKSVTSNDDSARLAGDERSGSSWGVFSEIKDPRARHALLVICILVSAAVLGLGDATAAYKPTDLFLINCGTSSDTIDSQSQTWTSDQQHLLTSKLKNLSFSSDASYQEEVPQVPYTTARIFLSNVNYSFPVSPGWKYLRLYFYPTRYESGFDTASSFFSVTVNGFTLLKNFSADLTVKASKSKSLVKEFIVPVNQTLNLTFMPSPSSLAFVNGIEIVSMPDGFYSKGGFDNMITNVGSTIDFNIKNTTAFETVHRINVGGQMVDEVGDTGMFRRWLPDDDVILSENSGIIPVVPGVKINYTEKTPPYVAPEDVYKTYRTMGNVDNPEINLNFNMTWLFTVDAGFLYLVRLHFCETLAEVNGPGQRIFTIFLGNQIAKQEMDVIDMSGGSRIPMYLDFNVLVGFENGPRPDLRLGLHPYADIFPKYYDAILNGVEILKLNSSEGSLAGPNPNPLVSSDQTPNHVKPSARKGNNSHVLVITLAVVGSSVVLATFVSVIALLRKKKKTKDVPLHTTSKPTDSCSPLTTYLCRRFSIFEIKYATNDFDEKLIVGTGGFGSVYKGRIDGGTTLVAVKRLGIASKQGAKEFKTELEMLSKLRHVHLVSLIGYCDDENEMVLVYEYMPRGTLKDHLYKRNKASDPPLSWERRLEICIGAARGLQYLHTGAKHAIIHRDIKTTNILLDENYVAKVSDFGLSKVGPTSESQSHVSTVVKGTFGYLDPEYYRRQVLTVKSDVYSFGVVMFEVLCCRLINIEIVPQEQSDLIRWVKSNYIGGTLDQIIDPDLAVDITMISLEKFCEIAVRCVQDRGTERPPMNDVVWGLEFTLQLHETAKKNNEGGTMTDAEALLSKTDDNCVCDPVVGEEPKAL</sequence>
<dbReference type="PROSITE" id="PS50011">
    <property type="entry name" value="PROTEIN_KINASE_DOM"/>
    <property type="match status" value="2"/>
</dbReference>
<proteinExistence type="predicted"/>
<dbReference type="EMBL" id="JAGKQM010000004">
    <property type="protein sequence ID" value="KAH0929217.1"/>
    <property type="molecule type" value="Genomic_DNA"/>
</dbReference>
<evidence type="ECO:0000256" key="2">
    <source>
        <dbReference type="ARBA" id="ARBA00022527"/>
    </source>
</evidence>
<dbReference type="InterPro" id="IPR024788">
    <property type="entry name" value="Malectin-like_Carb-bd_dom"/>
</dbReference>
<dbReference type="InterPro" id="IPR001245">
    <property type="entry name" value="Ser-Thr/Tyr_kinase_cat_dom"/>
</dbReference>
<evidence type="ECO:0000256" key="6">
    <source>
        <dbReference type="ARBA" id="ARBA00022741"/>
    </source>
</evidence>
<dbReference type="InterPro" id="IPR017441">
    <property type="entry name" value="Protein_kinase_ATP_BS"/>
</dbReference>
<dbReference type="InterPro" id="IPR045272">
    <property type="entry name" value="ANXUR1/2-like"/>
</dbReference>
<comment type="subcellular location">
    <subcellularLocation>
        <location evidence="1">Membrane</location>
        <topology evidence="1">Single-pass type I membrane protein</topology>
    </subcellularLocation>
</comment>
<evidence type="ECO:0000256" key="7">
    <source>
        <dbReference type="ARBA" id="ARBA00022777"/>
    </source>
</evidence>
<feature type="domain" description="Protein kinase" evidence="15">
    <location>
        <begin position="454"/>
        <end position="739"/>
    </location>
</feature>
<feature type="compositionally biased region" description="Polar residues" evidence="13">
    <location>
        <begin position="757"/>
        <end position="782"/>
    </location>
</feature>
<evidence type="ECO:0000256" key="13">
    <source>
        <dbReference type="SAM" id="MobiDB-lite"/>
    </source>
</evidence>
<evidence type="ECO:0000256" key="1">
    <source>
        <dbReference type="ARBA" id="ARBA00004479"/>
    </source>
</evidence>
<dbReference type="PROSITE" id="PS00107">
    <property type="entry name" value="PROTEIN_KINASE_ATP"/>
    <property type="match status" value="1"/>
</dbReference>
<evidence type="ECO:0000256" key="8">
    <source>
        <dbReference type="ARBA" id="ARBA00022840"/>
    </source>
</evidence>
<protein>
    <recommendedName>
        <fullName evidence="15">Protein kinase domain-containing protein</fullName>
    </recommendedName>
</protein>
<keyword evidence="10 14" id="KW-0472">Membrane</keyword>
<feature type="domain" description="Protein kinase" evidence="15">
    <location>
        <begin position="1317"/>
        <end position="1602"/>
    </location>
</feature>
<keyword evidence="11" id="KW-0325">Glycoprotein</keyword>
<dbReference type="InterPro" id="IPR000719">
    <property type="entry name" value="Prot_kinase_dom"/>
</dbReference>
<dbReference type="PANTHER" id="PTHR34590">
    <property type="entry name" value="OS03G0124300 PROTEIN-RELATED"/>
    <property type="match status" value="1"/>
</dbReference>
<dbReference type="PROSITE" id="PS00108">
    <property type="entry name" value="PROTEIN_KINASE_ST"/>
    <property type="match status" value="2"/>
</dbReference>
<keyword evidence="2" id="KW-0723">Serine/threonine-protein kinase</keyword>
<dbReference type="Gene3D" id="3.30.200.20">
    <property type="entry name" value="Phosphorylase Kinase, domain 1"/>
    <property type="match status" value="2"/>
</dbReference>
<name>A0ABQ8DIL0_BRANA</name>
<dbReference type="Gene3D" id="1.10.510.10">
    <property type="entry name" value="Transferase(Phosphotransferase) domain 1"/>
    <property type="match status" value="2"/>
</dbReference>
<feature type="binding site" evidence="12">
    <location>
        <position position="1346"/>
    </location>
    <ligand>
        <name>ATP</name>
        <dbReference type="ChEBI" id="CHEBI:30616"/>
    </ligand>
</feature>
<evidence type="ECO:0000256" key="3">
    <source>
        <dbReference type="ARBA" id="ARBA00022679"/>
    </source>
</evidence>
<evidence type="ECO:0000256" key="9">
    <source>
        <dbReference type="ARBA" id="ARBA00022989"/>
    </source>
</evidence>
<keyword evidence="8 12" id="KW-0067">ATP-binding</keyword>
<dbReference type="SUPFAM" id="SSF56112">
    <property type="entry name" value="Protein kinase-like (PK-like)"/>
    <property type="match status" value="2"/>
</dbReference>
<dbReference type="InterPro" id="IPR008271">
    <property type="entry name" value="Ser/Thr_kinase_AS"/>
</dbReference>
<comment type="caution">
    <text evidence="16">The sequence shown here is derived from an EMBL/GenBank/DDBJ whole genome shotgun (WGS) entry which is preliminary data.</text>
</comment>
<evidence type="ECO:0000256" key="5">
    <source>
        <dbReference type="ARBA" id="ARBA00022729"/>
    </source>
</evidence>
<dbReference type="Pfam" id="PF12819">
    <property type="entry name" value="Malectin_like"/>
    <property type="match status" value="2"/>
</dbReference>
<dbReference type="SMART" id="SM00220">
    <property type="entry name" value="S_TKc"/>
    <property type="match status" value="2"/>
</dbReference>
<reference evidence="16 17" key="1">
    <citation type="submission" date="2021-05" db="EMBL/GenBank/DDBJ databases">
        <title>Genome Assembly of Synthetic Allotetraploid Brassica napus Reveals Homoeologous Exchanges between Subgenomes.</title>
        <authorList>
            <person name="Davis J.T."/>
        </authorList>
    </citation>
    <scope>NUCLEOTIDE SEQUENCE [LARGE SCALE GENOMIC DNA]</scope>
    <source>
        <strain evidence="17">cv. Da-Ae</strain>
        <tissue evidence="16">Seedling</tissue>
    </source>
</reference>
<keyword evidence="7" id="KW-0418">Kinase</keyword>
<keyword evidence="5" id="KW-0732">Signal</keyword>
<accession>A0ABQ8DIL0</accession>
<dbReference type="Proteomes" id="UP000824890">
    <property type="component" value="Unassembled WGS sequence"/>
</dbReference>
<dbReference type="Pfam" id="PF07714">
    <property type="entry name" value="PK_Tyr_Ser-Thr"/>
    <property type="match status" value="2"/>
</dbReference>
<evidence type="ECO:0000256" key="10">
    <source>
        <dbReference type="ARBA" id="ARBA00023136"/>
    </source>
</evidence>
<keyword evidence="17" id="KW-1185">Reference proteome</keyword>
<evidence type="ECO:0000259" key="15">
    <source>
        <dbReference type="PROSITE" id="PS50011"/>
    </source>
</evidence>
<evidence type="ECO:0000313" key="17">
    <source>
        <dbReference type="Proteomes" id="UP000824890"/>
    </source>
</evidence>
<feature type="compositionally biased region" description="Basic and acidic residues" evidence="13">
    <location>
        <begin position="783"/>
        <end position="793"/>
    </location>
</feature>
<feature type="region of interest" description="Disordered" evidence="13">
    <location>
        <begin position="744"/>
        <end position="795"/>
    </location>
</feature>
<keyword evidence="4 14" id="KW-0812">Transmembrane</keyword>
<dbReference type="CDD" id="cd14066">
    <property type="entry name" value="STKc_IRAK"/>
    <property type="match status" value="2"/>
</dbReference>
<feature type="region of interest" description="Disordered" evidence="13">
    <location>
        <begin position="1221"/>
        <end position="1242"/>
    </location>
</feature>